<dbReference type="Pfam" id="PF13335">
    <property type="entry name" value="Mg_chelatase_C"/>
    <property type="match status" value="1"/>
</dbReference>
<evidence type="ECO:0000313" key="4">
    <source>
        <dbReference type="Proteomes" id="UP000275676"/>
    </source>
</evidence>
<accession>A0A447RC26</accession>
<dbReference type="GO" id="GO:0008233">
    <property type="term" value="F:peptidase activity"/>
    <property type="evidence" value="ECO:0007669"/>
    <property type="project" value="UniProtKB-KW"/>
</dbReference>
<dbReference type="AlphaFoldDB" id="A0A447RC26"/>
<feature type="domain" description="Mg chelatase-related protein C-terminal" evidence="2">
    <location>
        <begin position="57"/>
        <end position="149"/>
    </location>
</feature>
<keyword evidence="3" id="KW-0645">Protease</keyword>
<dbReference type="InterPro" id="IPR000523">
    <property type="entry name" value="Mg_chelatse_chII-like_cat_dom"/>
</dbReference>
<dbReference type="EMBL" id="LR134156">
    <property type="protein sequence ID" value="VEA79813.1"/>
    <property type="molecule type" value="Genomic_DNA"/>
</dbReference>
<dbReference type="InterPro" id="IPR045006">
    <property type="entry name" value="CHLI-like"/>
</dbReference>
<evidence type="ECO:0000313" key="3">
    <source>
        <dbReference type="EMBL" id="VEA79813.1"/>
    </source>
</evidence>
<dbReference type="GO" id="GO:0005524">
    <property type="term" value="F:ATP binding"/>
    <property type="evidence" value="ECO:0007669"/>
    <property type="project" value="InterPro"/>
</dbReference>
<dbReference type="Gene3D" id="3.40.50.300">
    <property type="entry name" value="P-loop containing nucleotide triphosphate hydrolases"/>
    <property type="match status" value="1"/>
</dbReference>
<dbReference type="GO" id="GO:0006508">
    <property type="term" value="P:proteolysis"/>
    <property type="evidence" value="ECO:0007669"/>
    <property type="project" value="UniProtKB-KW"/>
</dbReference>
<dbReference type="InterPro" id="IPR027417">
    <property type="entry name" value="P-loop_NTPase"/>
</dbReference>
<dbReference type="SUPFAM" id="SSF52540">
    <property type="entry name" value="P-loop containing nucleoside triphosphate hydrolases"/>
    <property type="match status" value="1"/>
</dbReference>
<organism evidence="3 4">
    <name type="scientific">Salmonella enterica subsp. arizonae</name>
    <dbReference type="NCBI Taxonomy" id="59203"/>
    <lineage>
        <taxon>Bacteria</taxon>
        <taxon>Pseudomonadati</taxon>
        <taxon>Pseudomonadota</taxon>
        <taxon>Gammaproteobacteria</taxon>
        <taxon>Enterobacterales</taxon>
        <taxon>Enterobacteriaceae</taxon>
        <taxon>Salmonella</taxon>
    </lineage>
</organism>
<dbReference type="Proteomes" id="UP000275676">
    <property type="component" value="Chromosome"/>
</dbReference>
<dbReference type="Pfam" id="PF01078">
    <property type="entry name" value="Mg_chelatase"/>
    <property type="match status" value="1"/>
</dbReference>
<name>A0A447RC26_SALER</name>
<sequence>MNPSPTGHYQGNHNRCTPEQTLRYLNRLSGPFLDRFDLSLEIPLPPPGILSQHASKGENSATVKKRVIAAQERQYQRQKKLNAHLEGREIQKYCVLHHDDARWLEGALVHLGLSIRAWQRLLKVARTIADIEQADSISRQHLQEAVSYRAIDRLLIHLQKLLA</sequence>
<protein>
    <submittedName>
        <fullName evidence="3">Putative ATP-dependent protease</fullName>
    </submittedName>
</protein>
<gene>
    <name evidence="3" type="primary">yifB_2</name>
    <name evidence="3" type="ORF">NCTC10047_05846</name>
</gene>
<proteinExistence type="predicted"/>
<dbReference type="PANTHER" id="PTHR32039:SF7">
    <property type="entry name" value="COMPETENCE PROTEIN COMM"/>
    <property type="match status" value="1"/>
</dbReference>
<dbReference type="InterPro" id="IPR025158">
    <property type="entry name" value="Mg_chelat-rel_C"/>
</dbReference>
<reference evidence="3 4" key="1">
    <citation type="submission" date="2018-12" db="EMBL/GenBank/DDBJ databases">
        <authorList>
            <consortium name="Pathogen Informatics"/>
        </authorList>
    </citation>
    <scope>NUCLEOTIDE SEQUENCE [LARGE SCALE GENOMIC DNA]</scope>
    <source>
        <strain evidence="3 4">NCTC10047</strain>
    </source>
</reference>
<dbReference type="PANTHER" id="PTHR32039">
    <property type="entry name" value="MAGNESIUM-CHELATASE SUBUNIT CHLI"/>
    <property type="match status" value="1"/>
</dbReference>
<evidence type="ECO:0000259" key="1">
    <source>
        <dbReference type="Pfam" id="PF01078"/>
    </source>
</evidence>
<evidence type="ECO:0000259" key="2">
    <source>
        <dbReference type="Pfam" id="PF13335"/>
    </source>
</evidence>
<feature type="domain" description="Magnesium chelatase ChlI-like catalytic" evidence="1">
    <location>
        <begin position="1"/>
        <end position="43"/>
    </location>
</feature>
<keyword evidence="3" id="KW-0378">Hydrolase</keyword>